<gene>
    <name evidence="1" type="ORF">CO057_03135</name>
</gene>
<dbReference type="Pfam" id="PF00300">
    <property type="entry name" value="His_Phos_1"/>
    <property type="match status" value="1"/>
</dbReference>
<evidence type="ECO:0008006" key="3">
    <source>
        <dbReference type="Google" id="ProtNLM"/>
    </source>
</evidence>
<dbReference type="SUPFAM" id="SSF53254">
    <property type="entry name" value="Phosphoglycerate mutase-like"/>
    <property type="match status" value="1"/>
</dbReference>
<evidence type="ECO:0000313" key="2">
    <source>
        <dbReference type="Proteomes" id="UP000230251"/>
    </source>
</evidence>
<protein>
    <recommendedName>
        <fullName evidence="3">Histidine phosphatase family protein</fullName>
    </recommendedName>
</protein>
<comment type="caution">
    <text evidence="1">The sequence shown here is derived from an EMBL/GenBank/DDBJ whole genome shotgun (WGS) entry which is preliminary data.</text>
</comment>
<organism evidence="1 2">
    <name type="scientific">Candidatus Uhrbacteria bacterium CG_4_9_14_0_2_um_filter_41_50</name>
    <dbReference type="NCBI Taxonomy" id="1975031"/>
    <lineage>
        <taxon>Bacteria</taxon>
        <taxon>Candidatus Uhriibacteriota</taxon>
    </lineage>
</organism>
<dbReference type="EMBL" id="PFSI01000049">
    <property type="protein sequence ID" value="PJC24376.1"/>
    <property type="molecule type" value="Genomic_DNA"/>
</dbReference>
<dbReference type="InterPro" id="IPR029033">
    <property type="entry name" value="His_PPase_superfam"/>
</dbReference>
<dbReference type="AlphaFoldDB" id="A0A2M8ENP5"/>
<evidence type="ECO:0000313" key="1">
    <source>
        <dbReference type="EMBL" id="PJC24376.1"/>
    </source>
</evidence>
<dbReference type="Gene3D" id="3.40.50.1240">
    <property type="entry name" value="Phosphoglycerate mutase-like"/>
    <property type="match status" value="1"/>
</dbReference>
<dbReference type="InterPro" id="IPR013078">
    <property type="entry name" value="His_Pase_superF_clade-1"/>
</dbReference>
<accession>A0A2M8ENP5</accession>
<proteinExistence type="predicted"/>
<reference evidence="2" key="1">
    <citation type="submission" date="2017-09" db="EMBL/GenBank/DDBJ databases">
        <title>Depth-based differentiation of microbial function through sediment-hosted aquifers and enrichment of novel symbionts in the deep terrestrial subsurface.</title>
        <authorList>
            <person name="Probst A.J."/>
            <person name="Ladd B."/>
            <person name="Jarett J.K."/>
            <person name="Geller-Mcgrath D.E."/>
            <person name="Sieber C.M.K."/>
            <person name="Emerson J.B."/>
            <person name="Anantharaman K."/>
            <person name="Thomas B.C."/>
            <person name="Malmstrom R."/>
            <person name="Stieglmeier M."/>
            <person name="Klingl A."/>
            <person name="Woyke T."/>
            <person name="Ryan C.M."/>
            <person name="Banfield J.F."/>
        </authorList>
    </citation>
    <scope>NUCLEOTIDE SEQUENCE [LARGE SCALE GENOMIC DNA]</scope>
</reference>
<name>A0A2M8ENP5_9BACT</name>
<sequence length="183" mass="20005">MKTIYLFRHSTKSSVGDAPLSQEGIHLAKIIGHDKLSGKDFTHLFISPLSRSADTLKSMTEGAGDFLDIKPTIFPPHAVSADSDGMTLWEGVCHEAELAGEDMMQAALQKDSVRAESIAKESAQAFTNWVASMPDDSRVLVVHHSPFLELMVYGLFNKVLPQLQPCEGCVIIENHGKLQLTDA</sequence>
<dbReference type="Proteomes" id="UP000230251">
    <property type="component" value="Unassembled WGS sequence"/>
</dbReference>